<feature type="signal peptide" evidence="4">
    <location>
        <begin position="1"/>
        <end position="23"/>
    </location>
</feature>
<evidence type="ECO:0000256" key="4">
    <source>
        <dbReference type="SAM" id="SignalP"/>
    </source>
</evidence>
<comment type="caution">
    <text evidence="6">The sequence shown here is derived from an EMBL/GenBank/DDBJ whole genome shotgun (WGS) entry which is preliminary data.</text>
</comment>
<dbReference type="OrthoDB" id="1918674at2759"/>
<dbReference type="Gene3D" id="1.20.140.40">
    <property type="entry name" value="Invertase/pectin methylesterase inhibitor family protein"/>
    <property type="match status" value="1"/>
</dbReference>
<dbReference type="PANTHER" id="PTHR35357">
    <property type="entry name" value="OS02G0537100 PROTEIN"/>
    <property type="match status" value="1"/>
</dbReference>
<gene>
    <name evidence="6" type="ORF">HS088_TW13G01679</name>
</gene>
<sequence length="170" mass="18171">MVRTLISLHLILLVLSTIPLTFSQITPLSIVDQTCKHTPYYNLCVSTLNADRRSATADVAGLALIMVDAIKAKATRTQGTIGRLLRSKPTLKKPLSSCANAYNIILTVTIPEAYQALPGNPKFAEDGANGCATEANSCEQEFKGRSPLTAMNKDVADTSAVAVGIIRLLL</sequence>
<evidence type="ECO:0000256" key="3">
    <source>
        <dbReference type="ARBA" id="ARBA00038471"/>
    </source>
</evidence>
<dbReference type="InterPro" id="IPR035513">
    <property type="entry name" value="Invertase/methylesterase_inhib"/>
</dbReference>
<keyword evidence="7" id="KW-1185">Reference proteome</keyword>
<dbReference type="InParanoid" id="A0A7J7CXP3"/>
<dbReference type="SUPFAM" id="SSF101148">
    <property type="entry name" value="Plant invertase/pectin methylesterase inhibitor"/>
    <property type="match status" value="1"/>
</dbReference>
<dbReference type="FunFam" id="1.20.140.40:FF:000009">
    <property type="entry name" value="Invertase/pectin methylesterase inhibitor family protein"/>
    <property type="match status" value="1"/>
</dbReference>
<dbReference type="Proteomes" id="UP000593562">
    <property type="component" value="Unassembled WGS sequence"/>
</dbReference>
<keyword evidence="2" id="KW-1015">Disulfide bond</keyword>
<dbReference type="InterPro" id="IPR006501">
    <property type="entry name" value="Pectinesterase_inhib_dom"/>
</dbReference>
<protein>
    <submittedName>
        <fullName evidence="6">Putative Pectinesterase inhibitor</fullName>
    </submittedName>
</protein>
<dbReference type="SMART" id="SM00856">
    <property type="entry name" value="PMEI"/>
    <property type="match status" value="1"/>
</dbReference>
<dbReference type="AlphaFoldDB" id="A0A7J7CXP3"/>
<dbReference type="Pfam" id="PF04043">
    <property type="entry name" value="PMEI"/>
    <property type="match status" value="1"/>
</dbReference>
<evidence type="ECO:0000259" key="5">
    <source>
        <dbReference type="SMART" id="SM00856"/>
    </source>
</evidence>
<feature type="domain" description="Pectinesterase inhibitor" evidence="5">
    <location>
        <begin position="26"/>
        <end position="165"/>
    </location>
</feature>
<dbReference type="EMBL" id="JAAARO010000013">
    <property type="protein sequence ID" value="KAF5738778.1"/>
    <property type="molecule type" value="Genomic_DNA"/>
</dbReference>
<dbReference type="PANTHER" id="PTHR35357:SF8">
    <property type="entry name" value="OS01G0111000 PROTEIN"/>
    <property type="match status" value="1"/>
</dbReference>
<comment type="similarity">
    <text evidence="3">Belongs to the PMEI family.</text>
</comment>
<evidence type="ECO:0000313" key="6">
    <source>
        <dbReference type="EMBL" id="KAF5738778.1"/>
    </source>
</evidence>
<dbReference type="InterPro" id="IPR034087">
    <property type="entry name" value="C/VIF1"/>
</dbReference>
<dbReference type="FunCoup" id="A0A7J7CXP3">
    <property type="interactions" value="35"/>
</dbReference>
<name>A0A7J7CXP3_TRIWF</name>
<proteinExistence type="inferred from homology"/>
<evidence type="ECO:0000256" key="1">
    <source>
        <dbReference type="ARBA" id="ARBA00022729"/>
    </source>
</evidence>
<accession>A0A7J7CXP3</accession>
<dbReference type="CDD" id="cd15796">
    <property type="entry name" value="CIF_like"/>
    <property type="match status" value="1"/>
</dbReference>
<feature type="chain" id="PRO_5029842026" evidence="4">
    <location>
        <begin position="24"/>
        <end position="170"/>
    </location>
</feature>
<evidence type="ECO:0000313" key="7">
    <source>
        <dbReference type="Proteomes" id="UP000593562"/>
    </source>
</evidence>
<dbReference type="NCBIfam" id="TIGR01614">
    <property type="entry name" value="PME_inhib"/>
    <property type="match status" value="1"/>
</dbReference>
<evidence type="ECO:0000256" key="2">
    <source>
        <dbReference type="ARBA" id="ARBA00023157"/>
    </source>
</evidence>
<organism evidence="6 7">
    <name type="scientific">Tripterygium wilfordii</name>
    <name type="common">Thunder God vine</name>
    <dbReference type="NCBI Taxonomy" id="458696"/>
    <lineage>
        <taxon>Eukaryota</taxon>
        <taxon>Viridiplantae</taxon>
        <taxon>Streptophyta</taxon>
        <taxon>Embryophyta</taxon>
        <taxon>Tracheophyta</taxon>
        <taxon>Spermatophyta</taxon>
        <taxon>Magnoliopsida</taxon>
        <taxon>eudicotyledons</taxon>
        <taxon>Gunneridae</taxon>
        <taxon>Pentapetalae</taxon>
        <taxon>rosids</taxon>
        <taxon>fabids</taxon>
        <taxon>Celastrales</taxon>
        <taxon>Celastraceae</taxon>
        <taxon>Tripterygium</taxon>
    </lineage>
</organism>
<keyword evidence="1 4" id="KW-0732">Signal</keyword>
<reference evidence="6 7" key="1">
    <citation type="journal article" date="2020" name="Nat. Commun.">
        <title>Genome of Tripterygium wilfordii and identification of cytochrome P450 involved in triptolide biosynthesis.</title>
        <authorList>
            <person name="Tu L."/>
            <person name="Su P."/>
            <person name="Zhang Z."/>
            <person name="Gao L."/>
            <person name="Wang J."/>
            <person name="Hu T."/>
            <person name="Zhou J."/>
            <person name="Zhang Y."/>
            <person name="Zhao Y."/>
            <person name="Liu Y."/>
            <person name="Song Y."/>
            <person name="Tong Y."/>
            <person name="Lu Y."/>
            <person name="Yang J."/>
            <person name="Xu C."/>
            <person name="Jia M."/>
            <person name="Peters R.J."/>
            <person name="Huang L."/>
            <person name="Gao W."/>
        </authorList>
    </citation>
    <scope>NUCLEOTIDE SEQUENCE [LARGE SCALE GENOMIC DNA]</scope>
    <source>
        <strain evidence="7">cv. XIE 37</strain>
        <tissue evidence="6">Leaf</tissue>
    </source>
</reference>
<dbReference type="GO" id="GO:0004857">
    <property type="term" value="F:enzyme inhibitor activity"/>
    <property type="evidence" value="ECO:0007669"/>
    <property type="project" value="InterPro"/>
</dbReference>